<reference evidence="3" key="1">
    <citation type="submission" date="2023-07" db="EMBL/GenBank/DDBJ databases">
        <title>Thauera sp. CAU 1555 isolated from sand of Yaerae Beach.</title>
        <authorList>
            <person name="Kim W."/>
        </authorList>
    </citation>
    <scope>NUCLEOTIDE SEQUENCE [LARGE SCALE GENOMIC DNA]</scope>
    <source>
        <strain evidence="3">CAU 1555</strain>
    </source>
</reference>
<dbReference type="SUPFAM" id="SSF51556">
    <property type="entry name" value="Metallo-dependent hydrolases"/>
    <property type="match status" value="1"/>
</dbReference>
<accession>A0ABR9BBR1</accession>
<feature type="signal peptide" evidence="1">
    <location>
        <begin position="1"/>
        <end position="19"/>
    </location>
</feature>
<sequence length="280" mass="30353">MLSVCKRLVLAVLAGFALAGCTTVAPPPPLMVDAHAHYTADDAQAFDPVAVIGMMDRAGVARIVVSGRPPAMALRLHAEAPQRVVPLLGVYRSPADKADWMHDAGLPARVEAMLADGRWAGIGELHLFAGDAHSPVFEALVRLAASRELLLLIHGDAEVVDRAFELAPGLRVLWAHLGTEPVPEAVAAVLARHAGRQLWVDTSVRDERIAPGGTLLPEWRALFEAHPQRFVVAVDSFSTNRWRRYGEVVAGIRAWTDTLAPPLRRRLLHDNAAAMLAPHR</sequence>
<dbReference type="EMBL" id="JACYTO010000002">
    <property type="protein sequence ID" value="MBD8503777.1"/>
    <property type="molecule type" value="Genomic_DNA"/>
</dbReference>
<comment type="caution">
    <text evidence="2">The sequence shown here is derived from an EMBL/GenBank/DDBJ whole genome shotgun (WGS) entry which is preliminary data.</text>
</comment>
<evidence type="ECO:0000313" key="2">
    <source>
        <dbReference type="EMBL" id="MBD8503777.1"/>
    </source>
</evidence>
<name>A0ABR9BBR1_9RHOO</name>
<keyword evidence="1" id="KW-0732">Signal</keyword>
<keyword evidence="3" id="KW-1185">Reference proteome</keyword>
<feature type="chain" id="PRO_5046423085" evidence="1">
    <location>
        <begin position="20"/>
        <end position="280"/>
    </location>
</feature>
<dbReference type="Proteomes" id="UP000603602">
    <property type="component" value="Unassembled WGS sequence"/>
</dbReference>
<protein>
    <submittedName>
        <fullName evidence="2">Amidohydrolase family protein</fullName>
    </submittedName>
</protein>
<organism evidence="2 3">
    <name type="scientific">Thauera sedimentorum</name>
    <dbReference type="NCBI Taxonomy" id="2767595"/>
    <lineage>
        <taxon>Bacteria</taxon>
        <taxon>Pseudomonadati</taxon>
        <taxon>Pseudomonadota</taxon>
        <taxon>Betaproteobacteria</taxon>
        <taxon>Rhodocyclales</taxon>
        <taxon>Zoogloeaceae</taxon>
        <taxon>Thauera</taxon>
    </lineage>
</organism>
<proteinExistence type="predicted"/>
<evidence type="ECO:0000256" key="1">
    <source>
        <dbReference type="SAM" id="SignalP"/>
    </source>
</evidence>
<dbReference type="Gene3D" id="3.20.20.140">
    <property type="entry name" value="Metal-dependent hydrolases"/>
    <property type="match status" value="1"/>
</dbReference>
<dbReference type="InterPro" id="IPR032466">
    <property type="entry name" value="Metal_Hydrolase"/>
</dbReference>
<gene>
    <name evidence="2" type="ORF">IFO67_12855</name>
</gene>
<dbReference type="PROSITE" id="PS51257">
    <property type="entry name" value="PROKAR_LIPOPROTEIN"/>
    <property type="match status" value="1"/>
</dbReference>
<dbReference type="RefSeq" id="WP_187718583.1">
    <property type="nucleotide sequence ID" value="NZ_JACTAH010000002.1"/>
</dbReference>
<evidence type="ECO:0000313" key="3">
    <source>
        <dbReference type="Proteomes" id="UP000603602"/>
    </source>
</evidence>